<dbReference type="GO" id="GO:0035803">
    <property type="term" value="P:egg coat formation"/>
    <property type="evidence" value="ECO:0007669"/>
    <property type="project" value="UniProtKB-UniRule"/>
</dbReference>
<evidence type="ECO:0000256" key="14">
    <source>
        <dbReference type="RuleBase" id="RU367066"/>
    </source>
</evidence>
<dbReference type="GO" id="GO:0005886">
    <property type="term" value="C:plasma membrane"/>
    <property type="evidence" value="ECO:0007669"/>
    <property type="project" value="UniProtKB-SubCell"/>
</dbReference>
<dbReference type="InterPro" id="IPR055356">
    <property type="entry name" value="ZP-N"/>
</dbReference>
<evidence type="ECO:0000256" key="12">
    <source>
        <dbReference type="ARBA" id="ARBA00023157"/>
    </source>
</evidence>
<keyword evidence="4 14" id="KW-1003">Cell membrane</keyword>
<proteinExistence type="inferred from homology"/>
<evidence type="ECO:0000256" key="9">
    <source>
        <dbReference type="ARBA" id="ARBA00022729"/>
    </source>
</evidence>
<protein>
    <recommendedName>
        <fullName evidence="3 14">Zona pellucida sperm-binding protein 3</fullName>
    </recommendedName>
</protein>
<evidence type="ECO:0000256" key="13">
    <source>
        <dbReference type="ARBA" id="ARBA00023180"/>
    </source>
</evidence>
<keyword evidence="6 14" id="KW-0272">Extracellular matrix</keyword>
<dbReference type="GO" id="GO:0035805">
    <property type="term" value="C:egg coat"/>
    <property type="evidence" value="ECO:0007669"/>
    <property type="project" value="UniProtKB-SubCell"/>
</dbReference>
<dbReference type="Pfam" id="PF23344">
    <property type="entry name" value="ZP-N"/>
    <property type="match status" value="1"/>
</dbReference>
<dbReference type="PANTHER" id="PTHR11576:SF2">
    <property type="entry name" value="ZONA PELLUCIDA SPERM-BINDING PROTEIN 3"/>
    <property type="match status" value="1"/>
</dbReference>
<comment type="domain">
    <text evidence="14">The ZP domain is involved in the polymerization of the ZP proteins to form the zona pellucida.</text>
</comment>
<keyword evidence="8" id="KW-0812">Transmembrane</keyword>
<evidence type="ECO:0000256" key="10">
    <source>
        <dbReference type="ARBA" id="ARBA00022989"/>
    </source>
</evidence>
<dbReference type="PRINTS" id="PR00023">
    <property type="entry name" value="ZPELLUCIDA"/>
</dbReference>
<keyword evidence="7 14" id="KW-0165">Cleavage on pair of basic residues</keyword>
<dbReference type="GO" id="GO:0032190">
    <property type="term" value="F:acrosin binding"/>
    <property type="evidence" value="ECO:0007669"/>
    <property type="project" value="TreeGrafter"/>
</dbReference>
<evidence type="ECO:0000256" key="7">
    <source>
        <dbReference type="ARBA" id="ARBA00022685"/>
    </source>
</evidence>
<evidence type="ECO:0000259" key="15">
    <source>
        <dbReference type="PROSITE" id="PS51034"/>
    </source>
</evidence>
<evidence type="ECO:0000256" key="6">
    <source>
        <dbReference type="ARBA" id="ARBA00022530"/>
    </source>
</evidence>
<sequence>MGSRGSLGFVLFCWVLAEAVSYSHWGFPQRNSGVLRAAAPLHPVAVQCQEAQMVVTVHRDLFGTGRLVKVADLTLGSAACLPVAQSVAEGTVTFVAGLHECGSTLQMTPDSLIYKTILSYKPTSSGNLVIVRTNAAVVPIECHYPRKSNVSSNAIQPTWAPFRSTLSAEERLMFSLRLMNDDWSTERISNGFQLGESLHLQADVASGDHVPLRLFVDDCVATLSPDRKSFPRYALIDLSGCLVDGRSDDTTSAFISPRPRQETLQFMVDAFKFVGDDRNLIYITCHLKVSPADQAPDPLNKACSFNKASSLWAPVEGTGDICSCCETGNCPLYGGYSRRTNPLARWPGRRLKRDISSKQVVPVLMHHPPGKPSPGVVTSSREATNEPVVGPKIWSVVATSKRLPNHSTWRWKVPFSRKAFQLSSVAVEAPSMLYACCAKLCLTARNPECCLQTRCGSYCQPNEGRTDAANRC</sequence>
<evidence type="ECO:0000256" key="3">
    <source>
        <dbReference type="ARBA" id="ARBA00017980"/>
    </source>
</evidence>
<dbReference type="Proteomes" id="UP000694552">
    <property type="component" value="Unplaced"/>
</dbReference>
<dbReference type="GO" id="GO:2000344">
    <property type="term" value="P:positive regulation of acrosome reaction"/>
    <property type="evidence" value="ECO:0007669"/>
    <property type="project" value="UniProtKB-UniRule"/>
</dbReference>
<dbReference type="PANTHER" id="PTHR11576">
    <property type="entry name" value="ZONA PELLUCIDA SPERM-BINDING PROTEIN 3"/>
    <property type="match status" value="1"/>
</dbReference>
<keyword evidence="13" id="KW-0325">Glycoprotein</keyword>
<evidence type="ECO:0000256" key="1">
    <source>
        <dbReference type="ARBA" id="ARBA00004498"/>
    </source>
</evidence>
<dbReference type="PROSITE" id="PS51034">
    <property type="entry name" value="ZP_2"/>
    <property type="match status" value="1"/>
</dbReference>
<reference evidence="16" key="1">
    <citation type="submission" date="2025-08" db="UniProtKB">
        <authorList>
            <consortium name="Ensembl"/>
        </authorList>
    </citation>
    <scope>IDENTIFICATION</scope>
</reference>
<dbReference type="GO" id="GO:0007339">
    <property type="term" value="P:binding of sperm to zona pellucida"/>
    <property type="evidence" value="ECO:0007669"/>
    <property type="project" value="UniProtKB-UniRule"/>
</dbReference>
<dbReference type="AlphaFoldDB" id="A0A8C8E9M3"/>
<keyword evidence="12 14" id="KW-1015">Disulfide bond</keyword>
<dbReference type="InterPro" id="IPR042235">
    <property type="entry name" value="ZP-C_dom"/>
</dbReference>
<keyword evidence="10" id="KW-1133">Transmembrane helix</keyword>
<evidence type="ECO:0000256" key="11">
    <source>
        <dbReference type="ARBA" id="ARBA00023136"/>
    </source>
</evidence>
<dbReference type="FunFam" id="2.60.40.3210:FF:000001">
    <property type="entry name" value="Zona pellucida sperm-binding protein 3"/>
    <property type="match status" value="1"/>
</dbReference>
<keyword evidence="9 14" id="KW-0732">Signal</keyword>
<feature type="domain" description="ZP" evidence="15">
    <location>
        <begin position="47"/>
        <end position="310"/>
    </location>
</feature>
<dbReference type="InterPro" id="IPR001507">
    <property type="entry name" value="ZP_dom"/>
</dbReference>
<dbReference type="InterPro" id="IPR055355">
    <property type="entry name" value="ZP-C"/>
</dbReference>
<feature type="chain" id="PRO_5034394709" description="Zona pellucida sperm-binding protein 3" evidence="14">
    <location>
        <begin position="20"/>
        <end position="472"/>
    </location>
</feature>
<evidence type="ECO:0000256" key="4">
    <source>
        <dbReference type="ARBA" id="ARBA00022475"/>
    </source>
</evidence>
<accession>A0A8C8E9M3</accession>
<evidence type="ECO:0000256" key="2">
    <source>
        <dbReference type="ARBA" id="ARBA00006735"/>
    </source>
</evidence>
<comment type="similarity">
    <text evidence="2 14">Belongs to the ZP domain family. ZPC subfamily.</text>
</comment>
<dbReference type="Ensembl" id="ENSOSUT00000011679.1">
    <property type="protein sequence ID" value="ENSOSUP00000011289.1"/>
    <property type="gene ID" value="ENSOSUG00000008156.1"/>
</dbReference>
<dbReference type="SMART" id="SM00241">
    <property type="entry name" value="ZP"/>
    <property type="match status" value="1"/>
</dbReference>
<dbReference type="FunFam" id="2.60.40.4100:FF:000002">
    <property type="entry name" value="Zona pellucida sperm-binding protein 3"/>
    <property type="match status" value="1"/>
</dbReference>
<organism evidence="16 17">
    <name type="scientific">Otus sunia</name>
    <name type="common">Oriental scops-owl</name>
    <dbReference type="NCBI Taxonomy" id="257818"/>
    <lineage>
        <taxon>Eukaryota</taxon>
        <taxon>Metazoa</taxon>
        <taxon>Chordata</taxon>
        <taxon>Craniata</taxon>
        <taxon>Vertebrata</taxon>
        <taxon>Euteleostomi</taxon>
        <taxon>Archelosauria</taxon>
        <taxon>Archosauria</taxon>
        <taxon>Dinosauria</taxon>
        <taxon>Saurischia</taxon>
        <taxon>Theropoda</taxon>
        <taxon>Coelurosauria</taxon>
        <taxon>Aves</taxon>
        <taxon>Neognathae</taxon>
        <taxon>Neoaves</taxon>
        <taxon>Telluraves</taxon>
        <taxon>Strigiformes</taxon>
        <taxon>Strigidae</taxon>
        <taxon>Otus</taxon>
    </lineage>
</organism>
<dbReference type="InterPro" id="IPR048290">
    <property type="entry name" value="ZP_chr"/>
</dbReference>
<keyword evidence="5 14" id="KW-0964">Secreted</keyword>
<evidence type="ECO:0000313" key="17">
    <source>
        <dbReference type="Proteomes" id="UP000694552"/>
    </source>
</evidence>
<comment type="PTM">
    <text evidence="14">Proteolytically cleaved before the transmembrane segment to yield the secreted ectodomain incorporated in the zona pellucida.</text>
</comment>
<dbReference type="Pfam" id="PF00100">
    <property type="entry name" value="Zona_pellucida"/>
    <property type="match status" value="1"/>
</dbReference>
<comment type="function">
    <text evidence="14">Component of the zona pellucida, an extracellular matrix surrounding oocytes which mediates sperm binding, induction of the acrosome reaction and prevents post-fertilization polyspermy. The zona pellucida is composed of 3 to 4 glycoproteins, ZP1, ZP2, ZP3, and ZP4. ZP3 is essential for sperm binding and zona matrix formation.</text>
</comment>
<keyword evidence="11" id="KW-0472">Membrane</keyword>
<feature type="signal peptide" evidence="14">
    <location>
        <begin position="1"/>
        <end position="19"/>
    </location>
</feature>
<evidence type="ECO:0000256" key="8">
    <source>
        <dbReference type="ARBA" id="ARBA00022692"/>
    </source>
</evidence>
<dbReference type="Gene3D" id="2.60.40.3210">
    <property type="entry name" value="Zona pellucida, ZP-N domain"/>
    <property type="match status" value="1"/>
</dbReference>
<name>A0A8C8E9M3_9STRI</name>
<keyword evidence="17" id="KW-1185">Reference proteome</keyword>
<reference evidence="16" key="2">
    <citation type="submission" date="2025-09" db="UniProtKB">
        <authorList>
            <consortium name="Ensembl"/>
        </authorList>
    </citation>
    <scope>IDENTIFICATION</scope>
</reference>
<evidence type="ECO:0000256" key="5">
    <source>
        <dbReference type="ARBA" id="ARBA00022525"/>
    </source>
</evidence>
<dbReference type="Gene3D" id="2.60.40.4100">
    <property type="entry name" value="Zona pellucida, ZP-C domain"/>
    <property type="match status" value="1"/>
</dbReference>
<comment type="subcellular location">
    <subcellularLocation>
        <location evidence="1">Secreted</location>
        <location evidence="1">Extracellular space</location>
        <location evidence="1">Extracellular matrix</location>
    </subcellularLocation>
    <subcellularLocation>
        <location evidence="14">Zona pellucida</location>
    </subcellularLocation>
    <subcellularLocation>
        <location evidence="14">Cell membrane</location>
        <topology evidence="14">Single-pass type I membrane protein</topology>
    </subcellularLocation>
</comment>
<evidence type="ECO:0000313" key="16">
    <source>
        <dbReference type="Ensembl" id="ENSOSUP00000011289.1"/>
    </source>
</evidence>
<dbReference type="GO" id="GO:0035804">
    <property type="term" value="F:structural constituent of egg coat"/>
    <property type="evidence" value="ECO:0007669"/>
    <property type="project" value="UniProtKB-UniRule"/>
</dbReference>